<dbReference type="RefSeq" id="WP_013345017.1">
    <property type="nucleotide sequence ID" value="NC_014541.1"/>
</dbReference>
<protein>
    <submittedName>
        <fullName evidence="1">Short-chain dehydrogenase/reductase SDR</fullName>
    </submittedName>
</protein>
<dbReference type="PANTHER" id="PTHR45458">
    <property type="entry name" value="SHORT-CHAIN DEHYDROGENASE/REDUCTASE SDR"/>
    <property type="match status" value="1"/>
</dbReference>
<dbReference type="STRING" id="550540.Fbal_1507"/>
<dbReference type="AlphaFoldDB" id="E1SP86"/>
<evidence type="ECO:0000313" key="1">
    <source>
        <dbReference type="EMBL" id="ADN75711.1"/>
    </source>
</evidence>
<dbReference type="Pfam" id="PF00106">
    <property type="entry name" value="adh_short"/>
    <property type="match status" value="1"/>
</dbReference>
<dbReference type="InterPro" id="IPR052184">
    <property type="entry name" value="SDR_enzymes"/>
</dbReference>
<dbReference type="GeneID" id="67181723"/>
<dbReference type="EMBL" id="CP002209">
    <property type="protein sequence ID" value="ADN75711.1"/>
    <property type="molecule type" value="Genomic_DNA"/>
</dbReference>
<gene>
    <name evidence="1" type="ordered locus">Fbal_1507</name>
</gene>
<dbReference type="eggNOG" id="COG1028">
    <property type="taxonomic scope" value="Bacteria"/>
</dbReference>
<dbReference type="KEGG" id="fbl:Fbal_1507"/>
<dbReference type="PRINTS" id="PR00081">
    <property type="entry name" value="GDHRDH"/>
</dbReference>
<evidence type="ECO:0000313" key="2">
    <source>
        <dbReference type="Proteomes" id="UP000006683"/>
    </source>
</evidence>
<dbReference type="GO" id="GO:0016616">
    <property type="term" value="F:oxidoreductase activity, acting on the CH-OH group of donors, NAD or NADP as acceptor"/>
    <property type="evidence" value="ECO:0007669"/>
    <property type="project" value="TreeGrafter"/>
</dbReference>
<sequence length="234" mass="25578">MTANTLIVGAGSAIGRAMAELALARNERVVGLSRDDPEIDHAHFQWMPCDHSDPQRAHCLDALMELPGHWHRVVICLGLLHNDHLQPERRLEHLSGEALAELYQVNAILPQLYVADLLPLLVRQPNATVAVLSARVGSIGDNQLGGWYGYRAAKAGLNMLLRCSAIELARRAPAVKLMAYHPGTVVSPLSEPFAANRPRLSPLQSATVLQRLMDEAVADGELSFVDWTGSPVPW</sequence>
<dbReference type="HOGENOM" id="CLU_010194_9_7_6"/>
<dbReference type="PANTHER" id="PTHR45458:SF1">
    <property type="entry name" value="SHORT CHAIN DEHYDROGENASE"/>
    <property type="match status" value="1"/>
</dbReference>
<proteinExistence type="predicted"/>
<organism evidence="1 2">
    <name type="scientific">Ferrimonas balearica (strain DSM 9799 / CCM 4581 / KCTC 23876 / PAT)</name>
    <dbReference type="NCBI Taxonomy" id="550540"/>
    <lineage>
        <taxon>Bacteria</taxon>
        <taxon>Pseudomonadati</taxon>
        <taxon>Pseudomonadota</taxon>
        <taxon>Gammaproteobacteria</taxon>
        <taxon>Alteromonadales</taxon>
        <taxon>Ferrimonadaceae</taxon>
        <taxon>Ferrimonas</taxon>
    </lineage>
</organism>
<dbReference type="SUPFAM" id="SSF51735">
    <property type="entry name" value="NAD(P)-binding Rossmann-fold domains"/>
    <property type="match status" value="1"/>
</dbReference>
<dbReference type="OrthoDB" id="9785826at2"/>
<reference evidence="1 2" key="1">
    <citation type="journal article" date="2010" name="Stand. Genomic Sci.">
        <title>Complete genome sequence of Ferrimonas balearica type strain (PAT).</title>
        <authorList>
            <person name="Nolan M."/>
            <person name="Sikorski J."/>
            <person name="Davenport K."/>
            <person name="Lucas S."/>
            <person name="Glavina Del Rio T."/>
            <person name="Tice H."/>
            <person name="Cheng J."/>
            <person name="Goodwin L."/>
            <person name="Pitluck S."/>
            <person name="Liolios K."/>
            <person name="Ivanova N."/>
            <person name="Mavromatis K."/>
            <person name="Ovchinnikova G."/>
            <person name="Pati A."/>
            <person name="Chen A."/>
            <person name="Palaniappan K."/>
            <person name="Land M."/>
            <person name="Hauser L."/>
            <person name="Chang Y."/>
            <person name="Jeffries C."/>
            <person name="Tapia R."/>
            <person name="Brettin T."/>
            <person name="Detter J."/>
            <person name="Han C."/>
            <person name="Yasawong M."/>
            <person name="Rohde M."/>
            <person name="Tindall B."/>
            <person name="Goker M."/>
            <person name="Woyke T."/>
            <person name="Bristow J."/>
            <person name="Eisen J."/>
            <person name="Markowitz V."/>
            <person name="Hugenholtz P."/>
            <person name="Kyrpides N."/>
            <person name="Klenk H."/>
            <person name="Lapidus A."/>
        </authorList>
    </citation>
    <scope>NUCLEOTIDE SEQUENCE [LARGE SCALE GENOMIC DNA]</scope>
    <source>
        <strain evidence="2">DSM 9799 / CCM 4581 / KCTC 23876 / PAT</strain>
    </source>
</reference>
<keyword evidence="2" id="KW-1185">Reference proteome</keyword>
<name>E1SP86_FERBD</name>
<dbReference type="Proteomes" id="UP000006683">
    <property type="component" value="Chromosome"/>
</dbReference>
<dbReference type="InterPro" id="IPR002347">
    <property type="entry name" value="SDR_fam"/>
</dbReference>
<dbReference type="Gene3D" id="3.40.50.720">
    <property type="entry name" value="NAD(P)-binding Rossmann-like Domain"/>
    <property type="match status" value="1"/>
</dbReference>
<dbReference type="InterPro" id="IPR036291">
    <property type="entry name" value="NAD(P)-bd_dom_sf"/>
</dbReference>
<accession>E1SP86</accession>